<protein>
    <submittedName>
        <fullName evidence="2">Uncharacterized protein</fullName>
    </submittedName>
</protein>
<feature type="compositionally biased region" description="Basic and acidic residues" evidence="1">
    <location>
        <begin position="637"/>
        <end position="658"/>
    </location>
</feature>
<feature type="compositionally biased region" description="Polar residues" evidence="1">
    <location>
        <begin position="554"/>
        <end position="569"/>
    </location>
</feature>
<comment type="caution">
    <text evidence="2">The sequence shown here is derived from an EMBL/GenBank/DDBJ whole genome shotgun (WGS) entry which is preliminary data.</text>
</comment>
<evidence type="ECO:0000313" key="3">
    <source>
        <dbReference type="Proteomes" id="UP000663853"/>
    </source>
</evidence>
<feature type="compositionally biased region" description="Polar residues" evidence="1">
    <location>
        <begin position="482"/>
        <end position="492"/>
    </location>
</feature>
<evidence type="ECO:0000313" key="2">
    <source>
        <dbReference type="EMBL" id="CAE6431741.1"/>
    </source>
</evidence>
<feature type="compositionally biased region" description="Basic and acidic residues" evidence="1">
    <location>
        <begin position="719"/>
        <end position="738"/>
    </location>
</feature>
<gene>
    <name evidence="2" type="ORF">RDB_LOCUS24816</name>
</gene>
<feature type="region of interest" description="Disordered" evidence="1">
    <location>
        <begin position="1"/>
        <end position="29"/>
    </location>
</feature>
<feature type="compositionally biased region" description="Basic and acidic residues" evidence="1">
    <location>
        <begin position="323"/>
        <end position="344"/>
    </location>
</feature>
<reference evidence="2" key="1">
    <citation type="submission" date="2021-01" db="EMBL/GenBank/DDBJ databases">
        <authorList>
            <person name="Kaushik A."/>
        </authorList>
    </citation>
    <scope>NUCLEOTIDE SEQUENCE</scope>
    <source>
        <strain evidence="2">AG6-10EEA</strain>
    </source>
</reference>
<name>A0A8H2XUA9_9AGAM</name>
<feature type="compositionally biased region" description="Polar residues" evidence="1">
    <location>
        <begin position="515"/>
        <end position="524"/>
    </location>
</feature>
<proteinExistence type="predicted"/>
<feature type="compositionally biased region" description="Low complexity" evidence="1">
    <location>
        <begin position="181"/>
        <end position="195"/>
    </location>
</feature>
<feature type="compositionally biased region" description="Polar residues" evidence="1">
    <location>
        <begin position="231"/>
        <end position="244"/>
    </location>
</feature>
<feature type="compositionally biased region" description="Basic and acidic residues" evidence="1">
    <location>
        <begin position="677"/>
        <end position="692"/>
    </location>
</feature>
<feature type="region of interest" description="Disordered" evidence="1">
    <location>
        <begin position="174"/>
        <end position="738"/>
    </location>
</feature>
<feature type="compositionally biased region" description="Basic and acidic residues" evidence="1">
    <location>
        <begin position="587"/>
        <end position="615"/>
    </location>
</feature>
<feature type="region of interest" description="Disordered" evidence="1">
    <location>
        <begin position="95"/>
        <end position="161"/>
    </location>
</feature>
<feature type="compositionally biased region" description="Low complexity" evidence="1">
    <location>
        <begin position="266"/>
        <end position="282"/>
    </location>
</feature>
<feature type="compositionally biased region" description="Polar residues" evidence="1">
    <location>
        <begin position="375"/>
        <end position="395"/>
    </location>
</feature>
<dbReference type="AlphaFoldDB" id="A0A8H2XUA9"/>
<dbReference type="Proteomes" id="UP000663853">
    <property type="component" value="Unassembled WGS sequence"/>
</dbReference>
<organism evidence="2 3">
    <name type="scientific">Rhizoctonia solani</name>
    <dbReference type="NCBI Taxonomy" id="456999"/>
    <lineage>
        <taxon>Eukaryota</taxon>
        <taxon>Fungi</taxon>
        <taxon>Dikarya</taxon>
        <taxon>Basidiomycota</taxon>
        <taxon>Agaricomycotina</taxon>
        <taxon>Agaricomycetes</taxon>
        <taxon>Cantharellales</taxon>
        <taxon>Ceratobasidiaceae</taxon>
        <taxon>Rhizoctonia</taxon>
    </lineage>
</organism>
<accession>A0A8H2XUA9</accession>
<dbReference type="EMBL" id="CAJMXA010000463">
    <property type="protein sequence ID" value="CAE6431741.1"/>
    <property type="molecule type" value="Genomic_DNA"/>
</dbReference>
<feature type="compositionally biased region" description="Low complexity" evidence="1">
    <location>
        <begin position="415"/>
        <end position="424"/>
    </location>
</feature>
<sequence>MTFTSTTTDTNYLTQDSPSDQAATAPSPTQNATLRNGLALGLLHDDQIGNQPVESKDITILRRLKLAILEGQHPYFKANVDLSNLQDLVLASGSRSIGPSAHQPNLLEPTLAQPSGHGRRNVPPALDDLRSSGPTVLDYGNEDSMSASEIGPEQSLQSGTTSARLEDVNMANLDGSEKSEQSGGNSQDGSSGDSSSEIRRPSTQTLGRYVLHSPIESEPGSQTTHKRKLSDTPTLVDSNEQTAESEVHVKCESPPYQLPGTQPQASDPSSSSMASFISTTSTELTSDGGTAESAPDADTDLAGYNPKYGNKADYLRRQKVRSKAIESIEDKNRRTGHRQDDKPGQKSPVRPMDYSARRGKGPSTSPARGRDLPSRTHTLTSISDLNGQGSSSRRTPSVDALPPPSFQTSPRGRRPGPSFGPISPTSGKYPVPRQSRDLSPTRDYRPQYHLPYDDPRSARPRPIVSSPPRGSPPHESPAPRTTIDNYSNSYPRTETRSFDLRPASPIFSEGPRTAGSYSMDSDSNWPAHGLPRAPHPPPSSRNSPPRDLIRDRTSFGSTTLPPNPNTSYRPQGLPDPPSTRYSPYDTQSRRVDWSSREWDSNRSADSKPKLQDRFTMDSSWTRDSIESRSLDNYPPHSLRDEFMLHPNDDYSSRYKREPSPPASRYADGFRRGFSRPPEVEGIRPMKRSRPDDGYAPLNASGSERSRYELDGRPSPGDYYGREPPRRVDEYEPRPRPPY</sequence>
<evidence type="ECO:0000256" key="1">
    <source>
        <dbReference type="SAM" id="MobiDB-lite"/>
    </source>
</evidence>
<feature type="compositionally biased region" description="Basic and acidic residues" evidence="1">
    <location>
        <begin position="434"/>
        <end position="457"/>
    </location>
</feature>